<gene>
    <name evidence="3" type="ORF">VB738_12390</name>
</gene>
<keyword evidence="2" id="KW-0472">Membrane</keyword>
<keyword evidence="4" id="KW-1185">Reference proteome</keyword>
<keyword evidence="2" id="KW-1133">Transmembrane helix</keyword>
<sequence>MVEEDPLAEARRALDRGEYGQVLRLLEPLQEERSPLTAAGAELRLLMATALMGQGRTDQAAACCRGLVRCRDATLRAQAKALLLVLEAPELRRPSNWSLTLPDLAGTTPLEGVGGGVSRRSRRRPEPPPPPPVGPTRAPVGFAVVVAVVLLLLAALLGGCMEVRTELRFEGPGRLQVSHQLRSDTGTESPWQRRFLAALEGHAAGISAPGPFRPSGGGGDWLVSTPVLPGLEALGALAGSLEVAGRLSGVPLAAPVVVWEERNWLLGVRQHLLLELDLQALEAISGLDLAVVLDPVRPAAVLRASPAAIAAAPPGDAGDRRRLLWPLQSGQVNVLELRCWRWSGLGLGATAVGLALPLVLGLQAIRRRLGFGLPELPA</sequence>
<proteinExistence type="predicted"/>
<evidence type="ECO:0000313" key="4">
    <source>
        <dbReference type="Proteomes" id="UP001304461"/>
    </source>
</evidence>
<feature type="transmembrane region" description="Helical" evidence="2">
    <location>
        <begin position="345"/>
        <end position="365"/>
    </location>
</feature>
<dbReference type="Proteomes" id="UP001304461">
    <property type="component" value="Unassembled WGS sequence"/>
</dbReference>
<feature type="region of interest" description="Disordered" evidence="1">
    <location>
        <begin position="102"/>
        <end position="137"/>
    </location>
</feature>
<protein>
    <submittedName>
        <fullName evidence="3">DUF3153 domain-containing protein</fullName>
    </submittedName>
</protein>
<name>A0ABU5RWB7_9CYAN</name>
<accession>A0ABU5RWB7</accession>
<evidence type="ECO:0000256" key="2">
    <source>
        <dbReference type="SAM" id="Phobius"/>
    </source>
</evidence>
<dbReference type="EMBL" id="JAYGHX010000007">
    <property type="protein sequence ID" value="MEA5392057.1"/>
    <property type="molecule type" value="Genomic_DNA"/>
</dbReference>
<organism evidence="3 4">
    <name type="scientific">Cyanobium gracile UHCC 0139</name>
    <dbReference type="NCBI Taxonomy" id="3110308"/>
    <lineage>
        <taxon>Bacteria</taxon>
        <taxon>Bacillati</taxon>
        <taxon>Cyanobacteriota</taxon>
        <taxon>Cyanophyceae</taxon>
        <taxon>Synechococcales</taxon>
        <taxon>Prochlorococcaceae</taxon>
        <taxon>Cyanobium</taxon>
    </lineage>
</organism>
<dbReference type="InterPro" id="IPR021499">
    <property type="entry name" value="DUF3153"/>
</dbReference>
<dbReference type="RefSeq" id="WP_323306018.1">
    <property type="nucleotide sequence ID" value="NZ_JAYGHX010000007.1"/>
</dbReference>
<evidence type="ECO:0000256" key="1">
    <source>
        <dbReference type="SAM" id="MobiDB-lite"/>
    </source>
</evidence>
<feature type="transmembrane region" description="Helical" evidence="2">
    <location>
        <begin position="140"/>
        <end position="160"/>
    </location>
</feature>
<evidence type="ECO:0000313" key="3">
    <source>
        <dbReference type="EMBL" id="MEA5392057.1"/>
    </source>
</evidence>
<comment type="caution">
    <text evidence="3">The sequence shown here is derived from an EMBL/GenBank/DDBJ whole genome shotgun (WGS) entry which is preliminary data.</text>
</comment>
<reference evidence="3 4" key="1">
    <citation type="submission" date="2023-12" db="EMBL/GenBank/DDBJ databases">
        <title>Baltic Sea Cyanobacteria.</title>
        <authorList>
            <person name="Delbaje E."/>
            <person name="Fewer D.P."/>
            <person name="Shishido T.K."/>
        </authorList>
    </citation>
    <scope>NUCLEOTIDE SEQUENCE [LARGE SCALE GENOMIC DNA]</scope>
    <source>
        <strain evidence="3 4">UHCC 0139</strain>
    </source>
</reference>
<dbReference type="Pfam" id="PF11353">
    <property type="entry name" value="DUF3153"/>
    <property type="match status" value="1"/>
</dbReference>
<keyword evidence="2" id="KW-0812">Transmembrane</keyword>